<accession>A0A2C9XQ39</accession>
<keyword evidence="2" id="KW-1185">Reference proteome</keyword>
<comment type="caution">
    <text evidence="1">The sequence shown here is derived from an EMBL/GenBank/DDBJ whole genome shotgun (WGS) entry which is preliminary data.</text>
</comment>
<gene>
    <name evidence="1" type="ORF">A5844_000545</name>
</gene>
<reference evidence="1 2" key="1">
    <citation type="submission" date="2017-05" db="EMBL/GenBank/DDBJ databases">
        <title>The Genome Sequence of Enterococcus sp. 10A9_DIV0425.</title>
        <authorList>
            <consortium name="The Broad Institute Genomics Platform"/>
            <consortium name="The Broad Institute Genomic Center for Infectious Diseases"/>
            <person name="Earl A."/>
            <person name="Manson A."/>
            <person name="Schwartman J."/>
            <person name="Gilmore M."/>
            <person name="Abouelleil A."/>
            <person name="Cao P."/>
            <person name="Chapman S."/>
            <person name="Cusick C."/>
            <person name="Shea T."/>
            <person name="Young S."/>
            <person name="Neafsey D."/>
            <person name="Nusbaum C."/>
            <person name="Birren B."/>
        </authorList>
    </citation>
    <scope>NUCLEOTIDE SEQUENCE [LARGE SCALE GENOMIC DNA]</scope>
    <source>
        <strain evidence="1 2">10A9_DIV0425</strain>
    </source>
</reference>
<dbReference type="AlphaFoldDB" id="A0A2C9XQ39"/>
<dbReference type="STRING" id="1987383.A5844_000545"/>
<proteinExistence type="predicted"/>
<name>A0A2C9XQ39_9ENTE</name>
<organism evidence="1 2">
    <name type="scientific">Candidatus Enterococcus wittei</name>
    <dbReference type="NCBI Taxonomy" id="1987383"/>
    <lineage>
        <taxon>Bacteria</taxon>
        <taxon>Bacillati</taxon>
        <taxon>Bacillota</taxon>
        <taxon>Bacilli</taxon>
        <taxon>Lactobacillales</taxon>
        <taxon>Enterococcaceae</taxon>
        <taxon>Enterococcus</taxon>
    </lineage>
</organism>
<evidence type="ECO:0000313" key="1">
    <source>
        <dbReference type="EMBL" id="OTP12313.1"/>
    </source>
</evidence>
<dbReference type="EMBL" id="NGMO01000001">
    <property type="protein sequence ID" value="OTP12313.1"/>
    <property type="molecule type" value="Genomic_DNA"/>
</dbReference>
<dbReference type="Proteomes" id="UP000194933">
    <property type="component" value="Unassembled WGS sequence"/>
</dbReference>
<feature type="non-terminal residue" evidence="1">
    <location>
        <position position="1"/>
    </location>
</feature>
<sequence length="66" mass="7692">KGDMAIIGPRPVSYTHLDVYKLSVLDQLFGTSMILLKNVINTRLMIFVLDSYTHLDVYKRQLPYYL</sequence>
<protein>
    <submittedName>
        <fullName evidence="1">Uncharacterized protein</fullName>
    </submittedName>
</protein>
<evidence type="ECO:0000313" key="2">
    <source>
        <dbReference type="Proteomes" id="UP000194933"/>
    </source>
</evidence>